<evidence type="ECO:0000313" key="2">
    <source>
        <dbReference type="Proteomes" id="UP000437131"/>
    </source>
</evidence>
<gene>
    <name evidence="1" type="ORF">GGC33_14555</name>
</gene>
<dbReference type="Proteomes" id="UP000437131">
    <property type="component" value="Unassembled WGS sequence"/>
</dbReference>
<dbReference type="EMBL" id="WMIA01000022">
    <property type="protein sequence ID" value="MTF40140.1"/>
    <property type="molecule type" value="Genomic_DNA"/>
</dbReference>
<comment type="caution">
    <text evidence="1">The sequence shown here is derived from an EMBL/GenBank/DDBJ whole genome shotgun (WGS) entry which is preliminary data.</text>
</comment>
<reference evidence="1 2" key="1">
    <citation type="submission" date="2019-11" db="EMBL/GenBank/DDBJ databases">
        <title>Isolation of a new High Light Tolerant Cyanobacteria.</title>
        <authorList>
            <person name="Dobson Z."/>
            <person name="Vaughn N."/>
            <person name="Vaughn M."/>
            <person name="Fromme P."/>
            <person name="Mazor Y."/>
        </authorList>
    </citation>
    <scope>NUCLEOTIDE SEQUENCE [LARGE SCALE GENOMIC DNA]</scope>
    <source>
        <strain evidence="1 2">0216</strain>
    </source>
</reference>
<organism evidence="1 2">
    <name type="scientific">Cyanobacterium aponinum 0216</name>
    <dbReference type="NCBI Taxonomy" id="2676140"/>
    <lineage>
        <taxon>Bacteria</taxon>
        <taxon>Bacillati</taxon>
        <taxon>Cyanobacteriota</taxon>
        <taxon>Cyanophyceae</taxon>
        <taxon>Oscillatoriophycideae</taxon>
        <taxon>Chroococcales</taxon>
        <taxon>Geminocystaceae</taxon>
        <taxon>Cyanobacterium</taxon>
    </lineage>
</organism>
<sequence length="78" mass="8707">MNIILSSKLQQKLTKMAQKTQKSEQEVIIEALEKHLNTPQISEQNCYDLALELGVIGIAEDLPSDLSTNPDYFMGLGE</sequence>
<evidence type="ECO:0008006" key="3">
    <source>
        <dbReference type="Google" id="ProtNLM"/>
    </source>
</evidence>
<accession>A0A844GVI9</accession>
<protein>
    <recommendedName>
        <fullName evidence="3">Ribbon-helix-helix protein CopG domain-containing protein</fullName>
    </recommendedName>
</protein>
<evidence type="ECO:0000313" key="1">
    <source>
        <dbReference type="EMBL" id="MTF40140.1"/>
    </source>
</evidence>
<proteinExistence type="predicted"/>
<name>A0A844GVI9_9CHRO</name>
<dbReference type="AlphaFoldDB" id="A0A844GVI9"/>
<dbReference type="RefSeq" id="WP_099436635.1">
    <property type="nucleotide sequence ID" value="NZ_WMIA01000022.1"/>
</dbReference>